<dbReference type="Proteomes" id="UP000247811">
    <property type="component" value="Unassembled WGS sequence"/>
</dbReference>
<dbReference type="AlphaFoldDB" id="A0A318H927"/>
<gene>
    <name evidence="3" type="ORF">C7444_101258</name>
</gene>
<evidence type="ECO:0000313" key="4">
    <source>
        <dbReference type="Proteomes" id="UP000247811"/>
    </source>
</evidence>
<protein>
    <recommendedName>
        <fullName evidence="2">YCII-related domain-containing protein</fullName>
    </recommendedName>
</protein>
<dbReference type="SUPFAM" id="SSF54909">
    <property type="entry name" value="Dimeric alpha+beta barrel"/>
    <property type="match status" value="1"/>
</dbReference>
<evidence type="ECO:0000313" key="3">
    <source>
        <dbReference type="EMBL" id="PXW99428.1"/>
    </source>
</evidence>
<name>A0A318H927_9BURK</name>
<dbReference type="RefSeq" id="WP_110398999.1">
    <property type="nucleotide sequence ID" value="NZ_QJJS01000001.1"/>
</dbReference>
<feature type="domain" description="YCII-related" evidence="2">
    <location>
        <begin position="4"/>
        <end position="111"/>
    </location>
</feature>
<dbReference type="EMBL" id="QJJS01000001">
    <property type="protein sequence ID" value="PXW99428.1"/>
    <property type="molecule type" value="Genomic_DNA"/>
</dbReference>
<evidence type="ECO:0000256" key="1">
    <source>
        <dbReference type="ARBA" id="ARBA00007689"/>
    </source>
</evidence>
<organism evidence="3 4">
    <name type="scientific">Sphaerotilus hippei</name>
    <dbReference type="NCBI Taxonomy" id="744406"/>
    <lineage>
        <taxon>Bacteria</taxon>
        <taxon>Pseudomonadati</taxon>
        <taxon>Pseudomonadota</taxon>
        <taxon>Betaproteobacteria</taxon>
        <taxon>Burkholderiales</taxon>
        <taxon>Sphaerotilaceae</taxon>
        <taxon>Sphaerotilus</taxon>
    </lineage>
</organism>
<comment type="similarity">
    <text evidence="1">Belongs to the YciI family.</text>
</comment>
<sequence>MPYLLLIIESTGPRRIRPRDATQARQARMQQFSADLQARGVLIAGHSLASTAQAVRLRVHDGRCTLTDGPFAEVKETPGGFFLLDVPTRQEALAIAATCPAAEWCTIEVRRMGSPHEFVD</sequence>
<keyword evidence="4" id="KW-1185">Reference proteome</keyword>
<dbReference type="Pfam" id="PF03795">
    <property type="entry name" value="YCII"/>
    <property type="match status" value="1"/>
</dbReference>
<dbReference type="InterPro" id="IPR011008">
    <property type="entry name" value="Dimeric_a/b-barrel"/>
</dbReference>
<dbReference type="OrthoDB" id="9807535at2"/>
<dbReference type="Gene3D" id="3.30.70.1060">
    <property type="entry name" value="Dimeric alpha+beta barrel"/>
    <property type="match status" value="1"/>
</dbReference>
<dbReference type="PANTHER" id="PTHR35174">
    <property type="entry name" value="BLL7171 PROTEIN-RELATED"/>
    <property type="match status" value="1"/>
</dbReference>
<accession>A0A318H927</accession>
<dbReference type="InterPro" id="IPR005545">
    <property type="entry name" value="YCII"/>
</dbReference>
<dbReference type="PANTHER" id="PTHR35174:SF3">
    <property type="entry name" value="BLL7171 PROTEIN"/>
    <property type="match status" value="1"/>
</dbReference>
<comment type="caution">
    <text evidence="3">The sequence shown here is derived from an EMBL/GenBank/DDBJ whole genome shotgun (WGS) entry which is preliminary data.</text>
</comment>
<reference evidence="3 4" key="1">
    <citation type="submission" date="2018-05" db="EMBL/GenBank/DDBJ databases">
        <title>Genomic Encyclopedia of Type Strains, Phase IV (KMG-IV): sequencing the most valuable type-strain genomes for metagenomic binning, comparative biology and taxonomic classification.</title>
        <authorList>
            <person name="Goeker M."/>
        </authorList>
    </citation>
    <scope>NUCLEOTIDE SEQUENCE [LARGE SCALE GENOMIC DNA]</scope>
    <source>
        <strain evidence="3 4">DSM 566</strain>
    </source>
</reference>
<proteinExistence type="inferred from homology"/>
<evidence type="ECO:0000259" key="2">
    <source>
        <dbReference type="Pfam" id="PF03795"/>
    </source>
</evidence>